<evidence type="ECO:0000313" key="1">
    <source>
        <dbReference type="EMBL" id="JAE29906.1"/>
    </source>
</evidence>
<reference evidence="1" key="2">
    <citation type="journal article" date="2015" name="Data Brief">
        <title>Shoot transcriptome of the giant reed, Arundo donax.</title>
        <authorList>
            <person name="Barrero R.A."/>
            <person name="Guerrero F.D."/>
            <person name="Moolhuijzen P."/>
            <person name="Goolsby J.A."/>
            <person name="Tidwell J."/>
            <person name="Bellgard S.E."/>
            <person name="Bellgard M.I."/>
        </authorList>
    </citation>
    <scope>NUCLEOTIDE SEQUENCE</scope>
    <source>
        <tissue evidence="1">Shoot tissue taken approximately 20 cm above the soil surface</tissue>
    </source>
</reference>
<accession>A0A0A9H4X5</accession>
<name>A0A0A9H4X5_ARUDO</name>
<sequence length="56" mass="6372">MQQHGNRQGLGRTEPCMRCNDESLARSPTCHEWQLVPYISPSQSSSRDLYCPCSVM</sequence>
<dbReference type="EMBL" id="GBRH01167990">
    <property type="protein sequence ID" value="JAE29906.1"/>
    <property type="molecule type" value="Transcribed_RNA"/>
</dbReference>
<reference evidence="1" key="1">
    <citation type="submission" date="2014-09" db="EMBL/GenBank/DDBJ databases">
        <authorList>
            <person name="Magalhaes I.L.F."/>
            <person name="Oliveira U."/>
            <person name="Santos F.R."/>
            <person name="Vidigal T.H.D.A."/>
            <person name="Brescovit A.D."/>
            <person name="Santos A.J."/>
        </authorList>
    </citation>
    <scope>NUCLEOTIDE SEQUENCE</scope>
    <source>
        <tissue evidence="1">Shoot tissue taken approximately 20 cm above the soil surface</tissue>
    </source>
</reference>
<protein>
    <submittedName>
        <fullName evidence="1">Uncharacterized protein</fullName>
    </submittedName>
</protein>
<organism evidence="1">
    <name type="scientific">Arundo donax</name>
    <name type="common">Giant reed</name>
    <name type="synonym">Donax arundinaceus</name>
    <dbReference type="NCBI Taxonomy" id="35708"/>
    <lineage>
        <taxon>Eukaryota</taxon>
        <taxon>Viridiplantae</taxon>
        <taxon>Streptophyta</taxon>
        <taxon>Embryophyta</taxon>
        <taxon>Tracheophyta</taxon>
        <taxon>Spermatophyta</taxon>
        <taxon>Magnoliopsida</taxon>
        <taxon>Liliopsida</taxon>
        <taxon>Poales</taxon>
        <taxon>Poaceae</taxon>
        <taxon>PACMAD clade</taxon>
        <taxon>Arundinoideae</taxon>
        <taxon>Arundineae</taxon>
        <taxon>Arundo</taxon>
    </lineage>
</organism>
<proteinExistence type="predicted"/>
<dbReference type="AlphaFoldDB" id="A0A0A9H4X5"/>